<dbReference type="InterPro" id="IPR013763">
    <property type="entry name" value="Cyclin-like_dom"/>
</dbReference>
<comment type="similarity">
    <text evidence="1">Belongs to the cyclin family. Cyclin D subfamily.</text>
</comment>
<name>A0A835FXB8_9POAL</name>
<dbReference type="InterPro" id="IPR036915">
    <property type="entry name" value="Cyclin-like_sf"/>
</dbReference>
<dbReference type="SMART" id="SM00385">
    <property type="entry name" value="CYCLIN"/>
    <property type="match status" value="1"/>
</dbReference>
<dbReference type="FunFam" id="1.10.472.10:FF:000060">
    <property type="entry name" value="D6-type cyclin"/>
    <property type="match status" value="1"/>
</dbReference>
<dbReference type="InterPro" id="IPR006671">
    <property type="entry name" value="Cyclin_N"/>
</dbReference>
<evidence type="ECO:0000313" key="9">
    <source>
        <dbReference type="Proteomes" id="UP000636709"/>
    </source>
</evidence>
<dbReference type="AlphaFoldDB" id="A0A835FXB8"/>
<dbReference type="SMART" id="SM01332">
    <property type="entry name" value="Cyclin_C"/>
    <property type="match status" value="1"/>
</dbReference>
<organism evidence="8 9">
    <name type="scientific">Digitaria exilis</name>
    <dbReference type="NCBI Taxonomy" id="1010633"/>
    <lineage>
        <taxon>Eukaryota</taxon>
        <taxon>Viridiplantae</taxon>
        <taxon>Streptophyta</taxon>
        <taxon>Embryophyta</taxon>
        <taxon>Tracheophyta</taxon>
        <taxon>Spermatophyta</taxon>
        <taxon>Magnoliopsida</taxon>
        <taxon>Liliopsida</taxon>
        <taxon>Poales</taxon>
        <taxon>Poaceae</taxon>
        <taxon>PACMAD clade</taxon>
        <taxon>Panicoideae</taxon>
        <taxon>Panicodae</taxon>
        <taxon>Paniceae</taxon>
        <taxon>Anthephorinae</taxon>
        <taxon>Digitaria</taxon>
    </lineage>
</organism>
<dbReference type="Gene3D" id="1.10.472.10">
    <property type="entry name" value="Cyclin-like"/>
    <property type="match status" value="2"/>
</dbReference>
<evidence type="ECO:0000259" key="7">
    <source>
        <dbReference type="SMART" id="SM01332"/>
    </source>
</evidence>
<comment type="caution">
    <text evidence="8">The sequence shown here is derived from an EMBL/GenBank/DDBJ whole genome shotgun (WGS) entry which is preliminary data.</text>
</comment>
<feature type="domain" description="Cyclin-like" evidence="6">
    <location>
        <begin position="108"/>
        <end position="196"/>
    </location>
</feature>
<dbReference type="FunFam" id="1.10.472.10:FF:000040">
    <property type="entry name" value="D6-type cyclin"/>
    <property type="match status" value="1"/>
</dbReference>
<evidence type="ECO:0000313" key="8">
    <source>
        <dbReference type="EMBL" id="KAF8779884.1"/>
    </source>
</evidence>
<evidence type="ECO:0000256" key="2">
    <source>
        <dbReference type="ARBA" id="ARBA00022618"/>
    </source>
</evidence>
<dbReference type="OrthoDB" id="5590282at2759"/>
<reference evidence="8" key="1">
    <citation type="submission" date="2020-07" db="EMBL/GenBank/DDBJ databases">
        <title>Genome sequence and genetic diversity analysis of an under-domesticated orphan crop, white fonio (Digitaria exilis).</title>
        <authorList>
            <person name="Bennetzen J.L."/>
            <person name="Chen S."/>
            <person name="Ma X."/>
            <person name="Wang X."/>
            <person name="Yssel A.E.J."/>
            <person name="Chaluvadi S.R."/>
            <person name="Johnson M."/>
            <person name="Gangashetty P."/>
            <person name="Hamidou F."/>
            <person name="Sanogo M.D."/>
            <person name="Zwaenepoel A."/>
            <person name="Wallace J."/>
            <person name="Van De Peer Y."/>
            <person name="Van Deynze A."/>
        </authorList>
    </citation>
    <scope>NUCLEOTIDE SEQUENCE</scope>
    <source>
        <tissue evidence="8">Leaves</tissue>
    </source>
</reference>
<dbReference type="CDD" id="cd20543">
    <property type="entry name" value="CYCLIN_AtCycD-like_rpt1"/>
    <property type="match status" value="1"/>
</dbReference>
<evidence type="ECO:0000256" key="3">
    <source>
        <dbReference type="ARBA" id="ARBA00023127"/>
    </source>
</evidence>
<evidence type="ECO:0000256" key="1">
    <source>
        <dbReference type="ARBA" id="ARBA00009065"/>
    </source>
</evidence>
<keyword evidence="3 5" id="KW-0195">Cyclin</keyword>
<keyword evidence="4" id="KW-0131">Cell cycle</keyword>
<dbReference type="Pfam" id="PF02984">
    <property type="entry name" value="Cyclin_C"/>
    <property type="match status" value="1"/>
</dbReference>
<gene>
    <name evidence="8" type="ORF">HU200_002151</name>
</gene>
<dbReference type="Proteomes" id="UP000636709">
    <property type="component" value="Unassembled WGS sequence"/>
</dbReference>
<evidence type="ECO:0000256" key="5">
    <source>
        <dbReference type="RuleBase" id="RU000383"/>
    </source>
</evidence>
<evidence type="ECO:0008006" key="10">
    <source>
        <dbReference type="Google" id="ProtNLM"/>
    </source>
</evidence>
<dbReference type="CDD" id="cd20544">
    <property type="entry name" value="CYCLIN_AtCycD-like_rpt2"/>
    <property type="match status" value="1"/>
</dbReference>
<dbReference type="PANTHER" id="PTHR10177">
    <property type="entry name" value="CYCLINS"/>
    <property type="match status" value="1"/>
</dbReference>
<keyword evidence="2" id="KW-0132">Cell division</keyword>
<feature type="domain" description="Cyclin C-terminal" evidence="7">
    <location>
        <begin position="205"/>
        <end position="329"/>
    </location>
</feature>
<dbReference type="Pfam" id="PF00134">
    <property type="entry name" value="Cyclin_N"/>
    <property type="match status" value="1"/>
</dbReference>
<sequence>MVPGYDCAASVLLCAEDNASILGLDEEGEESSWAAATPPRDTIAAAADGGGWIAADGFFTEFLLQSDDYVAALVERETAHMPAEGYPQKLQRRYGDLDLAALRRDAVDRIWKVTEHYNFAPLTAVLSVNYLYRFLSTFELPEGRPWMAQLLAVSCLSLASKMEETFVPLPLDLQVLEKNFVFEGRTLKRMELLVLGTLKWRMHAVTACSFIEYFLHKLSDLGAPSLLARSRSSDLILNTAKGAEFAVFRPSEIAASVALAAMGECRSSVIERAAASCKYLNKERVLRCHEMIQEKIAMGSIVLKSAGSSISSVPQSPIGVLDAATCLSQQSDDATAGSPATCCHSSSTSKRRRITRRLL</sequence>
<dbReference type="GO" id="GO:0051301">
    <property type="term" value="P:cell division"/>
    <property type="evidence" value="ECO:0007669"/>
    <property type="project" value="UniProtKB-KW"/>
</dbReference>
<accession>A0A835FXB8</accession>
<protein>
    <recommendedName>
        <fullName evidence="10">Cyclin D</fullName>
    </recommendedName>
</protein>
<evidence type="ECO:0000259" key="6">
    <source>
        <dbReference type="SMART" id="SM00385"/>
    </source>
</evidence>
<proteinExistence type="inferred from homology"/>
<dbReference type="InterPro" id="IPR004367">
    <property type="entry name" value="Cyclin_C-dom"/>
</dbReference>
<evidence type="ECO:0000256" key="4">
    <source>
        <dbReference type="ARBA" id="ARBA00023306"/>
    </source>
</evidence>
<dbReference type="InterPro" id="IPR039361">
    <property type="entry name" value="Cyclin"/>
</dbReference>
<dbReference type="EMBL" id="JACEFO010000153">
    <property type="protein sequence ID" value="KAF8779884.1"/>
    <property type="molecule type" value="Genomic_DNA"/>
</dbReference>
<dbReference type="SUPFAM" id="SSF47954">
    <property type="entry name" value="Cyclin-like"/>
    <property type="match status" value="1"/>
</dbReference>
<keyword evidence="9" id="KW-1185">Reference proteome</keyword>